<accession>A0A834K7X2</accession>
<dbReference type="Proteomes" id="UP000600918">
    <property type="component" value="Unassembled WGS sequence"/>
</dbReference>
<dbReference type="EMBL" id="JACSDY010000017">
    <property type="protein sequence ID" value="KAF7402099.1"/>
    <property type="molecule type" value="Genomic_DNA"/>
</dbReference>
<evidence type="ECO:0000313" key="2">
    <source>
        <dbReference type="Proteomes" id="UP000600918"/>
    </source>
</evidence>
<protein>
    <submittedName>
        <fullName evidence="1">Uncharacterized protein</fullName>
    </submittedName>
</protein>
<dbReference type="AlphaFoldDB" id="A0A834K7X2"/>
<organism evidence="1 2">
    <name type="scientific">Vespula pensylvanica</name>
    <name type="common">Western yellow jacket</name>
    <name type="synonym">Wasp</name>
    <dbReference type="NCBI Taxonomy" id="30213"/>
    <lineage>
        <taxon>Eukaryota</taxon>
        <taxon>Metazoa</taxon>
        <taxon>Ecdysozoa</taxon>
        <taxon>Arthropoda</taxon>
        <taxon>Hexapoda</taxon>
        <taxon>Insecta</taxon>
        <taxon>Pterygota</taxon>
        <taxon>Neoptera</taxon>
        <taxon>Endopterygota</taxon>
        <taxon>Hymenoptera</taxon>
        <taxon>Apocrita</taxon>
        <taxon>Aculeata</taxon>
        <taxon>Vespoidea</taxon>
        <taxon>Vespidae</taxon>
        <taxon>Vespinae</taxon>
        <taxon>Vespula</taxon>
    </lineage>
</organism>
<keyword evidence="2" id="KW-1185">Reference proteome</keyword>
<comment type="caution">
    <text evidence="1">The sequence shown here is derived from an EMBL/GenBank/DDBJ whole genome shotgun (WGS) entry which is preliminary data.</text>
</comment>
<proteinExistence type="predicted"/>
<sequence>MQEQKAENTGRQFCSCFYQLLGIGGPGSTMLGRILGGSCGNVWLGSGTGMGVIAGSPSTVHSVRTVPYIYARPTINLLAGCGLSQRGKTDPTMTDHETGKVPPSELVHIVDRP</sequence>
<name>A0A834K7X2_VESPE</name>
<reference evidence="1" key="1">
    <citation type="journal article" date="2020" name="G3 (Bethesda)">
        <title>High-Quality Assemblies for Three Invasive Social Wasps from the &lt;i&gt;Vespula&lt;/i&gt; Genus.</title>
        <authorList>
            <person name="Harrop T.W.R."/>
            <person name="Guhlin J."/>
            <person name="McLaughlin G.M."/>
            <person name="Permina E."/>
            <person name="Stockwell P."/>
            <person name="Gilligan J."/>
            <person name="Le Lec M.F."/>
            <person name="Gruber M.A.M."/>
            <person name="Quinn O."/>
            <person name="Lovegrove M."/>
            <person name="Duncan E.J."/>
            <person name="Remnant E.J."/>
            <person name="Van Eeckhoven J."/>
            <person name="Graham B."/>
            <person name="Knapp R.A."/>
            <person name="Langford K.W."/>
            <person name="Kronenberg Z."/>
            <person name="Press M.O."/>
            <person name="Eacker S.M."/>
            <person name="Wilson-Rankin E.E."/>
            <person name="Purcell J."/>
            <person name="Lester P.J."/>
            <person name="Dearden P.K."/>
        </authorList>
    </citation>
    <scope>NUCLEOTIDE SEQUENCE</scope>
    <source>
        <strain evidence="1">Volc-1</strain>
    </source>
</reference>
<gene>
    <name evidence="1" type="ORF">H0235_015435</name>
</gene>
<evidence type="ECO:0000313" key="1">
    <source>
        <dbReference type="EMBL" id="KAF7402099.1"/>
    </source>
</evidence>